<reference evidence="1 2" key="1">
    <citation type="submission" date="2016-04" db="EMBL/GenBank/DDBJ databases">
        <title>Complete genome sequence of natural rubber-degrading, novel Gram-negative bacterium, Rhizobacter gummiphilus strain NS21.</title>
        <authorList>
            <person name="Tabata M."/>
            <person name="Kasai D."/>
            <person name="Fukuda M."/>
        </authorList>
    </citation>
    <scope>NUCLEOTIDE SEQUENCE [LARGE SCALE GENOMIC DNA]</scope>
    <source>
        <strain evidence="1 2">NS21</strain>
    </source>
</reference>
<dbReference type="STRING" id="946333.A4W93_12120"/>
<dbReference type="KEGG" id="rgu:A4W93_12120"/>
<evidence type="ECO:0000313" key="1">
    <source>
        <dbReference type="EMBL" id="ARN20580.1"/>
    </source>
</evidence>
<dbReference type="OrthoDB" id="8913379at2"/>
<organism evidence="1 2">
    <name type="scientific">Piscinibacter gummiphilus</name>
    <dbReference type="NCBI Taxonomy" id="946333"/>
    <lineage>
        <taxon>Bacteria</taxon>
        <taxon>Pseudomonadati</taxon>
        <taxon>Pseudomonadota</taxon>
        <taxon>Betaproteobacteria</taxon>
        <taxon>Burkholderiales</taxon>
        <taxon>Sphaerotilaceae</taxon>
        <taxon>Piscinibacter</taxon>
    </lineage>
</organism>
<accession>A0A1W6L8R7</accession>
<name>A0A1W6L8R7_9BURK</name>
<dbReference type="AlphaFoldDB" id="A0A1W6L8R7"/>
<gene>
    <name evidence="1" type="ORF">A4W93_12120</name>
</gene>
<sequence>MRRRRRADAGAIALAALLAHGGAAAQVTPVFTAPLVQPAVAPPPEPAREPVTPQEMVRWFESACVATQGQAGAAIDWALSNGFEPVDPMRGSTDGLLDGKPGTVLTAPGAGGRVMLAAAEADCSLWIEGEEGPPVRQALATAVGALVGKGAKARVEVDRNVERAGAWRGQVQWRYRAIGGSLDFGVAAVTTLANGPGTQVLRVSPLARAAEFSPDGVRLR</sequence>
<proteinExistence type="predicted"/>
<protein>
    <submittedName>
        <fullName evidence="1">Uncharacterized protein</fullName>
    </submittedName>
</protein>
<keyword evidence="2" id="KW-1185">Reference proteome</keyword>
<evidence type="ECO:0000313" key="2">
    <source>
        <dbReference type="Proteomes" id="UP000193427"/>
    </source>
</evidence>
<dbReference type="Proteomes" id="UP000193427">
    <property type="component" value="Chromosome"/>
</dbReference>
<dbReference type="NCBIfam" id="NF047650">
    <property type="entry name" value="lipo_NMCC_0638"/>
    <property type="match status" value="1"/>
</dbReference>
<dbReference type="EMBL" id="CP015118">
    <property type="protein sequence ID" value="ARN20580.1"/>
    <property type="molecule type" value="Genomic_DNA"/>
</dbReference>
<dbReference type="RefSeq" id="WP_085750857.1">
    <property type="nucleotide sequence ID" value="NZ_BSPR01000023.1"/>
</dbReference>